<feature type="domain" description="G" evidence="2">
    <location>
        <begin position="8"/>
        <end position="69"/>
    </location>
</feature>
<dbReference type="Pfam" id="PF01926">
    <property type="entry name" value="MMR_HSR1"/>
    <property type="match status" value="1"/>
</dbReference>
<dbReference type="SUPFAM" id="SSF52540">
    <property type="entry name" value="P-loop containing nucleoside triphosphate hydrolases"/>
    <property type="match status" value="1"/>
</dbReference>
<evidence type="ECO:0000313" key="4">
    <source>
        <dbReference type="Proteomes" id="UP000054477"/>
    </source>
</evidence>
<sequence>MLQPLFLIVVLGRIGVGKSAFINTLKGEDVLQVGHSMERETQESSLVEISHPNSEDIIAFLDTPGIDDDRPANEVLISVNAWLKRNYNDNVHFGGFLVLEECHAKRSPEALPLLVGYQSSLVLTKLGYSPNKNEDLTNSANGIIFDPPTRERAWEIVDEIIARSTGGASVRLETGVVFKNILQESTKPARPKKGLSIFRQLLKYFGIW</sequence>
<protein>
    <recommendedName>
        <fullName evidence="2">G domain-containing protein</fullName>
    </recommendedName>
</protein>
<dbReference type="Proteomes" id="UP000054477">
    <property type="component" value="Unassembled WGS sequence"/>
</dbReference>
<dbReference type="STRING" id="1095629.A0A0C9WKQ0"/>
<dbReference type="Gene3D" id="3.40.50.300">
    <property type="entry name" value="P-loop containing nucleotide triphosphate hydrolases"/>
    <property type="match status" value="1"/>
</dbReference>
<dbReference type="InterPro" id="IPR006073">
    <property type="entry name" value="GTP-bd"/>
</dbReference>
<proteinExistence type="predicted"/>
<reference evidence="3 4" key="1">
    <citation type="submission" date="2014-04" db="EMBL/GenBank/DDBJ databases">
        <authorList>
            <consortium name="DOE Joint Genome Institute"/>
            <person name="Kuo A."/>
            <person name="Kohler A."/>
            <person name="Nagy L.G."/>
            <person name="Floudas D."/>
            <person name="Copeland A."/>
            <person name="Barry K.W."/>
            <person name="Cichocki N."/>
            <person name="Veneault-Fourrey C."/>
            <person name="LaButti K."/>
            <person name="Lindquist E.A."/>
            <person name="Lipzen A."/>
            <person name="Lundell T."/>
            <person name="Morin E."/>
            <person name="Murat C."/>
            <person name="Sun H."/>
            <person name="Tunlid A."/>
            <person name="Henrissat B."/>
            <person name="Grigoriev I.V."/>
            <person name="Hibbett D.S."/>
            <person name="Martin F."/>
            <person name="Nordberg H.P."/>
            <person name="Cantor M.N."/>
            <person name="Hua S.X."/>
        </authorList>
    </citation>
    <scope>NUCLEOTIDE SEQUENCE [LARGE SCALE GENOMIC DNA]</scope>
    <source>
        <strain evidence="3 4">LaAM-08-1</strain>
    </source>
</reference>
<evidence type="ECO:0000256" key="1">
    <source>
        <dbReference type="SAM" id="SignalP"/>
    </source>
</evidence>
<gene>
    <name evidence="3" type="ORF">K443DRAFT_682248</name>
</gene>
<dbReference type="CDD" id="cd00882">
    <property type="entry name" value="Ras_like_GTPase"/>
    <property type="match status" value="1"/>
</dbReference>
<dbReference type="HOGENOM" id="CLU_1321078_0_0_1"/>
<name>A0A0C9WKQ0_9AGAR</name>
<keyword evidence="1" id="KW-0732">Signal</keyword>
<organism evidence="3 4">
    <name type="scientific">Laccaria amethystina LaAM-08-1</name>
    <dbReference type="NCBI Taxonomy" id="1095629"/>
    <lineage>
        <taxon>Eukaryota</taxon>
        <taxon>Fungi</taxon>
        <taxon>Dikarya</taxon>
        <taxon>Basidiomycota</taxon>
        <taxon>Agaricomycotina</taxon>
        <taxon>Agaricomycetes</taxon>
        <taxon>Agaricomycetidae</taxon>
        <taxon>Agaricales</taxon>
        <taxon>Agaricineae</taxon>
        <taxon>Hydnangiaceae</taxon>
        <taxon>Laccaria</taxon>
    </lineage>
</organism>
<keyword evidence="4" id="KW-1185">Reference proteome</keyword>
<dbReference type="InterPro" id="IPR027417">
    <property type="entry name" value="P-loop_NTPase"/>
</dbReference>
<feature type="chain" id="PRO_5002205413" description="G domain-containing protein" evidence="1">
    <location>
        <begin position="20"/>
        <end position="208"/>
    </location>
</feature>
<dbReference type="OrthoDB" id="425923at2759"/>
<evidence type="ECO:0000313" key="3">
    <source>
        <dbReference type="EMBL" id="KIJ96524.1"/>
    </source>
</evidence>
<dbReference type="EMBL" id="KN838718">
    <property type="protein sequence ID" value="KIJ96524.1"/>
    <property type="molecule type" value="Genomic_DNA"/>
</dbReference>
<feature type="signal peptide" evidence="1">
    <location>
        <begin position="1"/>
        <end position="19"/>
    </location>
</feature>
<accession>A0A0C9WKQ0</accession>
<dbReference type="AlphaFoldDB" id="A0A0C9WKQ0"/>
<dbReference type="GO" id="GO:0005525">
    <property type="term" value="F:GTP binding"/>
    <property type="evidence" value="ECO:0007669"/>
    <property type="project" value="InterPro"/>
</dbReference>
<reference evidence="4" key="2">
    <citation type="submission" date="2015-01" db="EMBL/GenBank/DDBJ databases">
        <title>Evolutionary Origins and Diversification of the Mycorrhizal Mutualists.</title>
        <authorList>
            <consortium name="DOE Joint Genome Institute"/>
            <consortium name="Mycorrhizal Genomics Consortium"/>
            <person name="Kohler A."/>
            <person name="Kuo A."/>
            <person name="Nagy L.G."/>
            <person name="Floudas D."/>
            <person name="Copeland A."/>
            <person name="Barry K.W."/>
            <person name="Cichocki N."/>
            <person name="Veneault-Fourrey C."/>
            <person name="LaButti K."/>
            <person name="Lindquist E.A."/>
            <person name="Lipzen A."/>
            <person name="Lundell T."/>
            <person name="Morin E."/>
            <person name="Murat C."/>
            <person name="Riley R."/>
            <person name="Ohm R."/>
            <person name="Sun H."/>
            <person name="Tunlid A."/>
            <person name="Henrissat B."/>
            <person name="Grigoriev I.V."/>
            <person name="Hibbett D.S."/>
            <person name="Martin F."/>
        </authorList>
    </citation>
    <scope>NUCLEOTIDE SEQUENCE [LARGE SCALE GENOMIC DNA]</scope>
    <source>
        <strain evidence="4">LaAM-08-1</strain>
    </source>
</reference>
<evidence type="ECO:0000259" key="2">
    <source>
        <dbReference type="Pfam" id="PF01926"/>
    </source>
</evidence>